<geneLocation type="plasmid" evidence="2 3">
    <name>pHV4</name>
</geneLocation>
<protein>
    <submittedName>
        <fullName evidence="2">Uncharacterized protein</fullName>
    </submittedName>
</protein>
<reference evidence="2 3" key="1">
    <citation type="journal article" date="2010" name="PLoS ONE">
        <title>The complete genome sequence of Haloferax volcanii DS2, a model archaeon.</title>
        <authorList>
            <person name="Hartman A.L."/>
            <person name="Norais C."/>
            <person name="Badger J.H."/>
            <person name="Delmas S."/>
            <person name="Haldenby S."/>
            <person name="Madupu R."/>
            <person name="Robinson J."/>
            <person name="Khouri H."/>
            <person name="Ren Q."/>
            <person name="Lowe T.M."/>
            <person name="Maupin-Furlow J."/>
            <person name="Pohlschroder M."/>
            <person name="Daniels C."/>
            <person name="Pfeiffer F."/>
            <person name="Allers T."/>
            <person name="Eisen J.A."/>
        </authorList>
    </citation>
    <scope>NUCLEOTIDE SEQUENCE [LARGE SCALE GENOMIC DNA]</scope>
    <source>
        <strain evidence="3">ATCC 29605 / DSM 3757 / JCM 8879 / NBRC 14742 / NCIMB 2012 / VKM B-1768 / DS2</strain>
    </source>
</reference>
<organism evidence="2 3">
    <name type="scientific">Haloferax volcanii (strain ATCC 29605 / DSM 3757 / JCM 8879 / NBRC 14742 / NCIMB 2012 / VKM B-1768 / DS2)</name>
    <name type="common">Halobacterium volcanii</name>
    <dbReference type="NCBI Taxonomy" id="309800"/>
    <lineage>
        <taxon>Archaea</taxon>
        <taxon>Methanobacteriati</taxon>
        <taxon>Methanobacteriota</taxon>
        <taxon>Stenosarchaea group</taxon>
        <taxon>Halobacteria</taxon>
        <taxon>Halobacteriales</taxon>
        <taxon>Haloferacaceae</taxon>
        <taxon>Haloferax</taxon>
    </lineage>
</organism>
<proteinExistence type="predicted"/>
<accession>A0A8E8PJC4</accession>
<name>A0A8E8PJC4_HALVD</name>
<evidence type="ECO:0000256" key="1">
    <source>
        <dbReference type="SAM" id="MobiDB-lite"/>
    </source>
</evidence>
<sequence length="60" mass="6069">MELERNDREPAAGDGPASRQHDAYSGPGAAGAEEVARATDQQAASTGEVASLVDETARGA</sequence>
<evidence type="ECO:0000313" key="3">
    <source>
        <dbReference type="Proteomes" id="UP000008243"/>
    </source>
</evidence>
<dbReference type="Proteomes" id="UP000008243">
    <property type="component" value="Plasmid pHV4"/>
</dbReference>
<gene>
    <name evidence="2" type="ordered locus">HVO_A0607A</name>
</gene>
<keyword evidence="2" id="KW-0614">Plasmid</keyword>
<dbReference type="EMBL" id="CP001955">
    <property type="protein sequence ID" value="QWE89790.1"/>
    <property type="molecule type" value="Genomic_DNA"/>
</dbReference>
<feature type="compositionally biased region" description="Basic and acidic residues" evidence="1">
    <location>
        <begin position="1"/>
        <end position="11"/>
    </location>
</feature>
<feature type="region of interest" description="Disordered" evidence="1">
    <location>
        <begin position="1"/>
        <end position="60"/>
    </location>
</feature>
<keyword evidence="3" id="KW-1185">Reference proteome</keyword>
<dbReference type="AlphaFoldDB" id="A0A8E8PJC4"/>
<evidence type="ECO:0000313" key="2">
    <source>
        <dbReference type="EMBL" id="QWE89790.1"/>
    </source>
</evidence>